<dbReference type="GO" id="GO:0050660">
    <property type="term" value="F:flavin adenine dinucleotide binding"/>
    <property type="evidence" value="ECO:0007669"/>
    <property type="project" value="TreeGrafter"/>
</dbReference>
<dbReference type="InterPro" id="IPR036188">
    <property type="entry name" value="FAD/NAD-bd_sf"/>
</dbReference>
<reference evidence="2" key="1">
    <citation type="submission" date="2023-06" db="EMBL/GenBank/DDBJ databases">
        <title>Conoideocrella luteorostrata (Hypocreales: Clavicipitaceae), a potential biocontrol fungus for elongate hemlock scale in United States Christmas tree production areas.</title>
        <authorList>
            <person name="Barrett H."/>
            <person name="Lovett B."/>
            <person name="Macias A.M."/>
            <person name="Stajich J.E."/>
            <person name="Kasson M.T."/>
        </authorList>
    </citation>
    <scope>NUCLEOTIDE SEQUENCE</scope>
    <source>
        <strain evidence="2">ARSEF 14590</strain>
    </source>
</reference>
<evidence type="ECO:0000313" key="3">
    <source>
        <dbReference type="Proteomes" id="UP001251528"/>
    </source>
</evidence>
<dbReference type="PANTHER" id="PTHR43735:SF5">
    <property type="entry name" value="FAD_NAD(P)-BINDING DOMAIN-CONTAINING PROTEIN"/>
    <property type="match status" value="1"/>
</dbReference>
<dbReference type="GO" id="GO:0005737">
    <property type="term" value="C:cytoplasm"/>
    <property type="evidence" value="ECO:0007669"/>
    <property type="project" value="TreeGrafter"/>
</dbReference>
<dbReference type="SUPFAM" id="SSF51905">
    <property type="entry name" value="FAD/NAD(P)-binding domain"/>
    <property type="match status" value="1"/>
</dbReference>
<dbReference type="PANTHER" id="PTHR43735">
    <property type="entry name" value="APOPTOSIS-INDUCING FACTOR 1"/>
    <property type="match status" value="1"/>
</dbReference>
<name>A0AAJ0CQR2_9HYPO</name>
<dbReference type="AlphaFoldDB" id="A0AAJ0CQR2"/>
<dbReference type="InterPro" id="IPR023753">
    <property type="entry name" value="FAD/NAD-binding_dom"/>
</dbReference>
<keyword evidence="3" id="KW-1185">Reference proteome</keyword>
<dbReference type="Pfam" id="PF07992">
    <property type="entry name" value="Pyr_redox_2"/>
    <property type="match status" value="1"/>
</dbReference>
<protein>
    <recommendedName>
        <fullName evidence="1">FAD/NAD(P)-binding domain-containing protein</fullName>
    </recommendedName>
</protein>
<proteinExistence type="predicted"/>
<dbReference type="EMBL" id="JASWJB010000072">
    <property type="protein sequence ID" value="KAK2601698.1"/>
    <property type="molecule type" value="Genomic_DNA"/>
</dbReference>
<sequence>MSLQSFKFIYLYARFVIPRLFQVISEKIHGFLHRLTYRAVDSAQNVVVLGGSFGGIALTQRLARTLPTGYRVILVEKNSHFNYLFNFPRYSVLQRREHLAFIPYDGIASGAPAGIYQLVRGEVTSITDHAVLLTSGGEIPYAYLCVATGTSQTPPAKLRATSDTEGCAELQTIQAQVKASQKIAVIGAGAVGVELATDIKSYYPEKDVTLIHSRERLLSRFGSKLHDHALAMLEKLSIEVLLNQRPEIPTASERWLAGRRSIQLADGQAVEYDLIIPCTGQVPNSQILESLRPDAISYSTGRILVQPTLQISSVDKGLQKIFALGDVAETAGPKMARAAWFQADVVHENILAMTRGKRPTKIYAPNLELEGALKLTVGKSDWLLYTQSNNGDEMITSGSNGKEDLDVESVWAFYNADFRSAVQRNLP</sequence>
<dbReference type="Gene3D" id="3.50.50.100">
    <property type="match status" value="1"/>
</dbReference>
<dbReference type="Proteomes" id="UP001251528">
    <property type="component" value="Unassembled WGS sequence"/>
</dbReference>
<dbReference type="PRINTS" id="PR00368">
    <property type="entry name" value="FADPNR"/>
</dbReference>
<evidence type="ECO:0000259" key="1">
    <source>
        <dbReference type="Pfam" id="PF07992"/>
    </source>
</evidence>
<feature type="domain" description="FAD/NAD(P)-binding" evidence="1">
    <location>
        <begin position="45"/>
        <end position="343"/>
    </location>
</feature>
<dbReference type="GO" id="GO:0004174">
    <property type="term" value="F:electron-transferring-flavoprotein dehydrogenase activity"/>
    <property type="evidence" value="ECO:0007669"/>
    <property type="project" value="TreeGrafter"/>
</dbReference>
<accession>A0AAJ0CQR2</accession>
<evidence type="ECO:0000313" key="2">
    <source>
        <dbReference type="EMBL" id="KAK2601698.1"/>
    </source>
</evidence>
<comment type="caution">
    <text evidence="2">The sequence shown here is derived from an EMBL/GenBank/DDBJ whole genome shotgun (WGS) entry which is preliminary data.</text>
</comment>
<organism evidence="2 3">
    <name type="scientific">Conoideocrella luteorostrata</name>
    <dbReference type="NCBI Taxonomy" id="1105319"/>
    <lineage>
        <taxon>Eukaryota</taxon>
        <taxon>Fungi</taxon>
        <taxon>Dikarya</taxon>
        <taxon>Ascomycota</taxon>
        <taxon>Pezizomycotina</taxon>
        <taxon>Sordariomycetes</taxon>
        <taxon>Hypocreomycetidae</taxon>
        <taxon>Hypocreales</taxon>
        <taxon>Clavicipitaceae</taxon>
        <taxon>Conoideocrella</taxon>
    </lineage>
</organism>
<gene>
    <name evidence="2" type="ORF">QQS21_004773</name>
</gene>